<accession>A0ABQ5UG64</accession>
<keyword evidence="1" id="KW-0472">Membrane</keyword>
<name>A0ABQ5UG64_9HYPH</name>
<keyword evidence="4" id="KW-1185">Reference proteome</keyword>
<proteinExistence type="predicted"/>
<keyword evidence="1" id="KW-1133">Transmembrane helix</keyword>
<sequence length="192" mass="20548">MIVAWTKTKQLLARFAAEPAGVAAVEFALVVPIMLVVYLGTTEASALITMDRKVQSVAGALGDLVARENATISGATLQDYFQASSGIMSPYMPTGLKQIVTSVQVMADGTTSVAWSRPYTTGDADVVATGHEVGKPYALPADMTDIAKGSYVIVSEASYSYKPLFGLVFDQAIDLYRESFYMPRFGEPIALN</sequence>
<keyword evidence="1" id="KW-0812">Transmembrane</keyword>
<dbReference type="InterPro" id="IPR012495">
    <property type="entry name" value="TadE-like_dom"/>
</dbReference>
<reference evidence="3" key="2">
    <citation type="submission" date="2023-01" db="EMBL/GenBank/DDBJ databases">
        <title>Draft genome sequence of Devosia yakushimensis strain NBRC 103855.</title>
        <authorList>
            <person name="Sun Q."/>
            <person name="Mori K."/>
        </authorList>
    </citation>
    <scope>NUCLEOTIDE SEQUENCE</scope>
    <source>
        <strain evidence="3">NBRC 103855</strain>
    </source>
</reference>
<comment type="caution">
    <text evidence="3">The sequence shown here is derived from an EMBL/GenBank/DDBJ whole genome shotgun (WGS) entry which is preliminary data.</text>
</comment>
<evidence type="ECO:0000313" key="4">
    <source>
        <dbReference type="Proteomes" id="UP001161406"/>
    </source>
</evidence>
<organism evidence="3 4">
    <name type="scientific">Devosia yakushimensis</name>
    <dbReference type="NCBI Taxonomy" id="470028"/>
    <lineage>
        <taxon>Bacteria</taxon>
        <taxon>Pseudomonadati</taxon>
        <taxon>Pseudomonadota</taxon>
        <taxon>Alphaproteobacteria</taxon>
        <taxon>Hyphomicrobiales</taxon>
        <taxon>Devosiaceae</taxon>
        <taxon>Devosia</taxon>
    </lineage>
</organism>
<gene>
    <name evidence="3" type="ORF">GCM10007913_30190</name>
</gene>
<feature type="domain" description="TadE-like" evidence="2">
    <location>
        <begin position="21"/>
        <end position="58"/>
    </location>
</feature>
<dbReference type="EMBL" id="BSNG01000001">
    <property type="protein sequence ID" value="GLQ11087.1"/>
    <property type="molecule type" value="Genomic_DNA"/>
</dbReference>
<feature type="transmembrane region" description="Helical" evidence="1">
    <location>
        <begin position="20"/>
        <end position="40"/>
    </location>
</feature>
<dbReference type="Proteomes" id="UP001161406">
    <property type="component" value="Unassembled WGS sequence"/>
</dbReference>
<protein>
    <submittedName>
        <fullName evidence="3">Pilus biosynthesis protein TadE</fullName>
    </submittedName>
</protein>
<dbReference type="RefSeq" id="WP_284392253.1">
    <property type="nucleotide sequence ID" value="NZ_BSNG01000001.1"/>
</dbReference>
<evidence type="ECO:0000313" key="3">
    <source>
        <dbReference type="EMBL" id="GLQ11087.1"/>
    </source>
</evidence>
<dbReference type="Pfam" id="PF07811">
    <property type="entry name" value="TadE"/>
    <property type="match status" value="1"/>
</dbReference>
<evidence type="ECO:0000256" key="1">
    <source>
        <dbReference type="SAM" id="Phobius"/>
    </source>
</evidence>
<reference evidence="3" key="1">
    <citation type="journal article" date="2014" name="Int. J. Syst. Evol. Microbiol.">
        <title>Complete genome of a new Firmicutes species belonging to the dominant human colonic microbiota ('Ruminococcus bicirculans') reveals two chromosomes and a selective capacity to utilize plant glucans.</title>
        <authorList>
            <consortium name="NISC Comparative Sequencing Program"/>
            <person name="Wegmann U."/>
            <person name="Louis P."/>
            <person name="Goesmann A."/>
            <person name="Henrissat B."/>
            <person name="Duncan S.H."/>
            <person name="Flint H.J."/>
        </authorList>
    </citation>
    <scope>NUCLEOTIDE SEQUENCE</scope>
    <source>
        <strain evidence="3">NBRC 103855</strain>
    </source>
</reference>
<evidence type="ECO:0000259" key="2">
    <source>
        <dbReference type="Pfam" id="PF07811"/>
    </source>
</evidence>